<sequence>MASAAAWRHMREEADQLAWLARELAAAAEASPEPLLRRLPSLPGDALEAEKRLTHAHGHLRAGYLQAMAARTSLRWRTPATGRMERFPGSDFRYDHAYDRQHAPQGLEVRLGNVFPHRTHAAQLCASGMSALHVALQALATLGDERPLFALASYFETHTLLKLSPYANRWRRPDDSAELAAAIAGGECGVALIEPVQYDWLQGDCDWDAILTALARSPRPPVLLLDSTLSGGCLRWASILSKLIDSPAPLVLCARSGLKLDQQGLELANLGVQEGWSSDAVLLARFSRAARAARVVSGCGVGWEQACQLAPSFVLHSACLGDYSRRIFASARRLREEVALSGELFAQTVLPAGGWDVPFVFYRLRDGGSDAYRQLAALLEAEARRRGLSWQMSGSFGFRSDRFETILPDEYGKFTPGGVLKVAAGCYQGARFEAILDLLNELASFDTLTQARQAWKAN</sequence>
<dbReference type="EMBL" id="CP017707">
    <property type="protein sequence ID" value="AOZ50387.1"/>
    <property type="molecule type" value="Genomic_DNA"/>
</dbReference>
<gene>
    <name evidence="1" type="ORF">BKX93_10530</name>
</gene>
<dbReference type="GeneID" id="68841654"/>
<dbReference type="STRING" id="1108595.BKX93_10530"/>
<name>A0A1D9LGI5_9NEIS</name>
<proteinExistence type="predicted"/>
<dbReference type="AlphaFoldDB" id="A0A1D9LGI5"/>
<dbReference type="Proteomes" id="UP000178776">
    <property type="component" value="Chromosome"/>
</dbReference>
<accession>A0A1D9LGI5</accession>
<evidence type="ECO:0000313" key="1">
    <source>
        <dbReference type="EMBL" id="AOZ50387.1"/>
    </source>
</evidence>
<reference evidence="1 2" key="1">
    <citation type="submission" date="2016-10" db="EMBL/GenBank/DDBJ databases">
        <title>Chromobacterium muskegensis sp. nov., an insecticidal bacterium isolated from Sphagnum bogs.</title>
        <authorList>
            <person name="Sparks M.E."/>
            <person name="Blackburn M.B."/>
            <person name="Gundersen-Rindal D.E."/>
            <person name="Mitchell A."/>
            <person name="Farrar R."/>
            <person name="Kuhar D."/>
        </authorList>
    </citation>
    <scope>NUCLEOTIDE SEQUENCE [LARGE SCALE GENOMIC DNA]</scope>
    <source>
        <strain evidence="1 2">21-1</strain>
    </source>
</reference>
<protein>
    <submittedName>
        <fullName evidence="1">Uncharacterized protein</fullName>
    </submittedName>
</protein>
<evidence type="ECO:0000313" key="2">
    <source>
        <dbReference type="Proteomes" id="UP000178776"/>
    </source>
</evidence>
<dbReference type="RefSeq" id="WP_070979731.1">
    <property type="nucleotide sequence ID" value="NZ_CP017707.1"/>
</dbReference>
<organism evidence="1 2">
    <name type="scientific">Chromobacterium vaccinii</name>
    <dbReference type="NCBI Taxonomy" id="1108595"/>
    <lineage>
        <taxon>Bacteria</taxon>
        <taxon>Pseudomonadati</taxon>
        <taxon>Pseudomonadota</taxon>
        <taxon>Betaproteobacteria</taxon>
        <taxon>Neisseriales</taxon>
        <taxon>Chromobacteriaceae</taxon>
        <taxon>Chromobacterium</taxon>
    </lineage>
</organism>
<dbReference type="KEGG" id="cvc:BKX93_10530"/>